<dbReference type="SUPFAM" id="SSF52058">
    <property type="entry name" value="L domain-like"/>
    <property type="match status" value="1"/>
</dbReference>
<comment type="caution">
    <text evidence="2">The sequence shown here is derived from an EMBL/GenBank/DDBJ whole genome shotgun (WGS) entry which is preliminary data.</text>
</comment>
<dbReference type="PROSITE" id="PS50097">
    <property type="entry name" value="BTB"/>
    <property type="match status" value="1"/>
</dbReference>
<dbReference type="Proteomes" id="UP001107558">
    <property type="component" value="Chromosome 3"/>
</dbReference>
<protein>
    <recommendedName>
        <fullName evidence="1">BTB domain-containing protein</fullName>
    </recommendedName>
</protein>
<dbReference type="Gene3D" id="3.30.710.10">
    <property type="entry name" value="Potassium Channel Kv1.1, Chain A"/>
    <property type="match status" value="1"/>
</dbReference>
<dbReference type="CDD" id="cd18186">
    <property type="entry name" value="BTB_POZ_ZBTB_KLHL-like"/>
    <property type="match status" value="1"/>
</dbReference>
<evidence type="ECO:0000313" key="3">
    <source>
        <dbReference type="Proteomes" id="UP001107558"/>
    </source>
</evidence>
<dbReference type="InterPro" id="IPR032675">
    <property type="entry name" value="LRR_dom_sf"/>
</dbReference>
<name>A0A9J6BLQ8_POLVA</name>
<dbReference type="SMART" id="SM00225">
    <property type="entry name" value="BTB"/>
    <property type="match status" value="1"/>
</dbReference>
<dbReference type="Gene3D" id="3.80.10.10">
    <property type="entry name" value="Ribonuclease Inhibitor"/>
    <property type="match status" value="1"/>
</dbReference>
<dbReference type="Pfam" id="PF00651">
    <property type="entry name" value="BTB"/>
    <property type="match status" value="1"/>
</dbReference>
<dbReference type="AlphaFoldDB" id="A0A9J6BLQ8"/>
<feature type="domain" description="BTB" evidence="1">
    <location>
        <begin position="215"/>
        <end position="282"/>
    </location>
</feature>
<dbReference type="PANTHER" id="PTHR24413">
    <property type="entry name" value="SPECKLE-TYPE POZ PROTEIN"/>
    <property type="match status" value="1"/>
</dbReference>
<sequence length="314" mass="37365">MKPKLHCKLYLAYDNYTADFGFQTIEKKIENSYQLTWKHLPGKNNNHVTCVKFKNCNLWNFPEDINIIFPNMKIMHIENSKIHSVERLQQKMSLEKLILRRNEIPFLPGDFFSNMPHLNNFKMSENRIQFVEPNIFDNAENLSLVQYNNEQFIKNGYEFKSWEPIKKALLEDCSKSPWKRYYDEKKILEAENQKLIQEKSTLMKLQNVLKDEDLKDFTIIIGSQQFKVHKLVLVANSSFFAKKIKSNPDNGKMYLMDLFDINPEIFQIILDYFYTQEFPKAMNIDYQQLMMASTRLKVKLLAKFACDKLVEKIH</sequence>
<evidence type="ECO:0000259" key="1">
    <source>
        <dbReference type="PROSITE" id="PS50097"/>
    </source>
</evidence>
<accession>A0A9J6BLQ8</accession>
<evidence type="ECO:0000313" key="2">
    <source>
        <dbReference type="EMBL" id="KAG5670656.1"/>
    </source>
</evidence>
<dbReference type="InterPro" id="IPR011333">
    <property type="entry name" value="SKP1/BTB/POZ_sf"/>
</dbReference>
<gene>
    <name evidence="2" type="ORF">PVAND_000904</name>
</gene>
<dbReference type="Pfam" id="PF13855">
    <property type="entry name" value="LRR_8"/>
    <property type="match status" value="1"/>
</dbReference>
<dbReference type="SUPFAM" id="SSF54695">
    <property type="entry name" value="POZ domain"/>
    <property type="match status" value="1"/>
</dbReference>
<keyword evidence="3" id="KW-1185">Reference proteome</keyword>
<dbReference type="InterPro" id="IPR000210">
    <property type="entry name" value="BTB/POZ_dom"/>
</dbReference>
<dbReference type="OrthoDB" id="7872163at2759"/>
<organism evidence="2 3">
    <name type="scientific">Polypedilum vanderplanki</name>
    <name type="common">Sleeping chironomid midge</name>
    <dbReference type="NCBI Taxonomy" id="319348"/>
    <lineage>
        <taxon>Eukaryota</taxon>
        <taxon>Metazoa</taxon>
        <taxon>Ecdysozoa</taxon>
        <taxon>Arthropoda</taxon>
        <taxon>Hexapoda</taxon>
        <taxon>Insecta</taxon>
        <taxon>Pterygota</taxon>
        <taxon>Neoptera</taxon>
        <taxon>Endopterygota</taxon>
        <taxon>Diptera</taxon>
        <taxon>Nematocera</taxon>
        <taxon>Chironomoidea</taxon>
        <taxon>Chironomidae</taxon>
        <taxon>Chironominae</taxon>
        <taxon>Polypedilum</taxon>
        <taxon>Polypedilum</taxon>
    </lineage>
</organism>
<reference evidence="2" key="1">
    <citation type="submission" date="2021-03" db="EMBL/GenBank/DDBJ databases">
        <title>Chromosome level genome of the anhydrobiotic midge Polypedilum vanderplanki.</title>
        <authorList>
            <person name="Yoshida Y."/>
            <person name="Kikawada T."/>
            <person name="Gusev O."/>
        </authorList>
    </citation>
    <scope>NUCLEOTIDE SEQUENCE</scope>
    <source>
        <strain evidence="2">NIAS01</strain>
        <tissue evidence="2">Whole body or cell culture</tissue>
    </source>
</reference>
<proteinExistence type="predicted"/>
<dbReference type="InterPro" id="IPR001611">
    <property type="entry name" value="Leu-rich_rpt"/>
</dbReference>
<dbReference type="EMBL" id="JADBJN010000003">
    <property type="protein sequence ID" value="KAG5670656.1"/>
    <property type="molecule type" value="Genomic_DNA"/>
</dbReference>